<dbReference type="RefSeq" id="WP_358355143.1">
    <property type="nucleotide sequence ID" value="NZ_JBEZFP010000042.1"/>
</dbReference>
<reference evidence="2 3" key="1">
    <citation type="submission" date="2024-06" db="EMBL/GenBank/DDBJ databases">
        <title>The Natural Products Discovery Center: Release of the First 8490 Sequenced Strains for Exploring Actinobacteria Biosynthetic Diversity.</title>
        <authorList>
            <person name="Kalkreuter E."/>
            <person name="Kautsar S.A."/>
            <person name="Yang D."/>
            <person name="Bader C.D."/>
            <person name="Teijaro C.N."/>
            <person name="Fluegel L."/>
            <person name="Davis C.M."/>
            <person name="Simpson J.R."/>
            <person name="Lauterbach L."/>
            <person name="Steele A.D."/>
            <person name="Gui C."/>
            <person name="Meng S."/>
            <person name="Li G."/>
            <person name="Viehrig K."/>
            <person name="Ye F."/>
            <person name="Su P."/>
            <person name="Kiefer A.F."/>
            <person name="Nichols A."/>
            <person name="Cepeda A.J."/>
            <person name="Yan W."/>
            <person name="Fan B."/>
            <person name="Jiang Y."/>
            <person name="Adhikari A."/>
            <person name="Zheng C.-J."/>
            <person name="Schuster L."/>
            <person name="Cowan T.M."/>
            <person name="Smanski M.J."/>
            <person name="Chevrette M.G."/>
            <person name="De Carvalho L.P.S."/>
            <person name="Shen B."/>
        </authorList>
    </citation>
    <scope>NUCLEOTIDE SEQUENCE [LARGE SCALE GENOMIC DNA]</scope>
    <source>
        <strain evidence="2 3">NPDC048946</strain>
    </source>
</reference>
<organism evidence="2 3">
    <name type="scientific">Streptodolium elevatio</name>
    <dbReference type="NCBI Taxonomy" id="3157996"/>
    <lineage>
        <taxon>Bacteria</taxon>
        <taxon>Bacillati</taxon>
        <taxon>Actinomycetota</taxon>
        <taxon>Actinomycetes</taxon>
        <taxon>Kitasatosporales</taxon>
        <taxon>Streptomycetaceae</taxon>
        <taxon>Streptodolium</taxon>
    </lineage>
</organism>
<sequence>MNIRRICAAAVIAVAGLAIAAPVASADVVVYHHTSDHVSVWPIEVDHETHSIVHVD</sequence>
<name>A0ABV3DI47_9ACTN</name>
<gene>
    <name evidence="2" type="ORF">AB0C36_18075</name>
</gene>
<feature type="chain" id="PRO_5046043392" evidence="1">
    <location>
        <begin position="21"/>
        <end position="56"/>
    </location>
</feature>
<dbReference type="Proteomes" id="UP001551482">
    <property type="component" value="Unassembled WGS sequence"/>
</dbReference>
<keyword evidence="1" id="KW-0732">Signal</keyword>
<evidence type="ECO:0000313" key="2">
    <source>
        <dbReference type="EMBL" id="MEU8135418.1"/>
    </source>
</evidence>
<dbReference type="EMBL" id="JBEZFP010000042">
    <property type="protein sequence ID" value="MEU8135418.1"/>
    <property type="molecule type" value="Genomic_DNA"/>
</dbReference>
<evidence type="ECO:0000256" key="1">
    <source>
        <dbReference type="SAM" id="SignalP"/>
    </source>
</evidence>
<accession>A0ABV3DI47</accession>
<comment type="caution">
    <text evidence="2">The sequence shown here is derived from an EMBL/GenBank/DDBJ whole genome shotgun (WGS) entry which is preliminary data.</text>
</comment>
<proteinExistence type="predicted"/>
<keyword evidence="3" id="KW-1185">Reference proteome</keyword>
<feature type="signal peptide" evidence="1">
    <location>
        <begin position="1"/>
        <end position="20"/>
    </location>
</feature>
<evidence type="ECO:0000313" key="3">
    <source>
        <dbReference type="Proteomes" id="UP001551482"/>
    </source>
</evidence>
<protein>
    <submittedName>
        <fullName evidence="2">Uncharacterized protein</fullName>
    </submittedName>
</protein>